<reference evidence="1" key="1">
    <citation type="submission" date="2023-11" db="EMBL/GenBank/DDBJ databases">
        <title>Genome assemblies of two species of porcelain crab, Petrolisthes cinctipes and Petrolisthes manimaculis (Anomura: Porcellanidae).</title>
        <authorList>
            <person name="Angst P."/>
        </authorList>
    </citation>
    <scope>NUCLEOTIDE SEQUENCE</scope>
    <source>
        <strain evidence="1">PB745_02</strain>
        <tissue evidence="1">Gill</tissue>
    </source>
</reference>
<keyword evidence="2" id="KW-1185">Reference proteome</keyword>
<evidence type="ECO:0000313" key="1">
    <source>
        <dbReference type="EMBL" id="KAK4305921.1"/>
    </source>
</evidence>
<name>A0AAE1PEA4_9EUCA</name>
<dbReference type="EMBL" id="JAWZYT010002210">
    <property type="protein sequence ID" value="KAK4305921.1"/>
    <property type="molecule type" value="Genomic_DNA"/>
</dbReference>
<evidence type="ECO:0000313" key="2">
    <source>
        <dbReference type="Proteomes" id="UP001292094"/>
    </source>
</evidence>
<sequence length="2412" mass="268319">MACRAVFKVRSRYGRNGKSIMIKDVINLSTEEIVPFETAVKNAEFQYRDGGRFVISRDIWRDALTWVRRICMKLNFSGNTIISLEGVNILFKFTRALTQYKYREDDCAKSIYCIFLAFCSPFDPSHRDIVDQISTHAAEYLFSLSSVVKKCSLDVVIPLRDRDDDAVFFILDGCLCGITLKDEMRSVRKSVCDGLRAVSRSNRGRGRGYSSRGRGGAHLTSVASTRLNDNASQHIDSMARGLYGVTFDKGAIYGVAALPDTSVPTTVDLLPPFNSTVILSPVMTMNLIRLMDVMACRAVFKVRSRYGRNGKSIMIKDVINLSTEEIVPFETAVKNAEFQYRDGGRFVISRDIWRDALTWISTHAAEYLFSLSSVVKKCSLDVVIPLRDRDDDAVFFILDGCLCGITLKDEMRSVRKSVCDGLRAVSRSNRGRGRGYSSRGRGGAHLTSVASTRLNDNASQHIDSMARGLYGVTFDKGAIYGVAAQPDTSVPTTVDLLPPFNSTVILSPVMTMNLIRLMDVMACRAVFKVRSRYGRNGKSIMIKDVINLSTEEIVPFETAVKNAEFQYRDGGRFVISRDIWRDALTWISTHAAEYLFSLSSVVKKCSLDVVIPLRDRDDDAVFFILDGCLCGITLKDEMRSVRKSVCDGLRAVSRSNRGRGRGYSSRGRGGAHLTSVASTRLNDNASQHIDSMARGLYGVTFDKGAIYGVAALPDTSVPTTVDLLPPFNSTVILSPVMTMNLIRLMDVMACRAVFKVRSRYGRNGKSIMIKDVINLSTEEIVPFETAVKNAEFQYRDGGRFVISRDIWRDALTWVRRICMKLNFSGNTIISLEGVNILFKFTRALTQYKYREDDCAKSIYCIFLAFCSPFDPSHRDIVDQISTHAAEYLFSLSSVVKKCSLDVVIPLRDRDDDAVFFILDGCLCGITLKDEMRSVRKSVCDGLRAVSRSNRGRGRGYSSRGRGGAHLTSVASTRLNDNASQHIDSMARGLYGVTFDKGAIYGVAALPDTSVPTTVDLLPPFNSTVILSPVMTMNLIRLMDVMACRAVFKVRSRYGRNGKSIMIKDVINLSTEEIVPFETAVKNAEFQYRDGGRFVISRDIWRDALTWISTHAAEYLFSLSSVVKKCSLDVVIPLRDRDDDAVFFILDGCLCGITLKDEMRSVRKSVCDGLRAVSRSNRGRGRGYSSRGRGGAHLTSVASTRLNDNASQHIDSMARGLYGVTFDKGAIYGVAALPDTSVPTTVDLLPPFNSTVILSPVMTMNLIRLMDVMACRAVFKVRSRYGRNGKSIMIKDVINLSTEEIVPFETAVKNAEFQYRDGGRFVISRDIWRDALTWISTHAAEYLFSLSSVVKKCSLDVVIPLRDRDDDAVFFILDGCLCGITLKDEMRSVRKSVCDGLRAVSRSNRGRGRGYSSRGRGGAHLTSVASTRLNDNASQHIDSMARGLYGVTFDKGAIYGVAAQPDTSVPTTVDLLPPFNSTVILSPVMTMNLIRLMDVMACRAVFKVRSRYGRNGKSIMIKDVINLSTEEIVPFETAVKNAEFQYRDGGRFVISRDIWRDALTWVRRICMKLNFSGNTIISLEGVNILFKFTRALTQYKYREDDCAKSIYCIFLAFCSPFDPSHRDIVDQISTHAAEYLFSLSSVVKKCSLDVVIPLRDRDDDAVFFILDGCLCGITLKDEMRSVRKSVCDGLRAVSRSNRGRGRGYSSRGRGGAHLTSVASTRLNDNASQHIDSMARGLYGVTFDKGAIYGVAALPDTSVPTTVDLLPPFNSTVILSPVMTMNLIRLMDVMACRAVFKVRSRYGRNGKSIMIKDVINLSTEEIVPFETAVKNAEFQYRDGGRFVISRDIWRDALTWVRRICMKLNFSGNTIISLEGVNILFKFTRALTQYKYREDDCAKSIYCIFLAFCSPFDPSHRDIVDQISTHAAEYLFSLSSVVKKCSLDVVIPLRDRDDDAVFFILDGCLCGITLKDEMRSVRKSVCDGLRAVSRSNRGRGRGYSSRGRGGAHLTSVASTRLNDNASQHIDSMARGLYGVTFDKGAIYGVAALPDTSVPTTVDLLPPFNSTVILSPVMTMNLIRLMDVMACRAVFKVRSRYGRNGKSIMIKDVINLSTEEIVPFETAVKNAEFQYRDGGRFVISRDIWHDALTWVRRICMKLNFSGNTIISLEGVNILFKFTRALTQYKYREDDCAKSIYCIFLAFCSPFDPSHRDIVDQISTHAAEYLFSLSSVVKKCSLDVVIPLRDRDDDAVFFILDGCLCGITLKDEMRSVRKSVCDGLHAVSRSNRGRGRGYSSRGRGGAHLTSVASTRLNDNASQHIDSMARGLYGVTFDKGAIYGVAALPDTSVPTTVDLLPPFNSTVILSPVMTMNLIRLMDVNMPLSENLTCEKARTLYDDLNKKSDKDGDTSETFVASKG</sequence>
<gene>
    <name evidence="1" type="ORF">Pmani_022195</name>
</gene>
<proteinExistence type="predicted"/>
<comment type="caution">
    <text evidence="1">The sequence shown here is derived from an EMBL/GenBank/DDBJ whole genome shotgun (WGS) entry which is preliminary data.</text>
</comment>
<protein>
    <submittedName>
        <fullName evidence="1">Uncharacterized protein</fullName>
    </submittedName>
</protein>
<organism evidence="1 2">
    <name type="scientific">Petrolisthes manimaculis</name>
    <dbReference type="NCBI Taxonomy" id="1843537"/>
    <lineage>
        <taxon>Eukaryota</taxon>
        <taxon>Metazoa</taxon>
        <taxon>Ecdysozoa</taxon>
        <taxon>Arthropoda</taxon>
        <taxon>Crustacea</taxon>
        <taxon>Multicrustacea</taxon>
        <taxon>Malacostraca</taxon>
        <taxon>Eumalacostraca</taxon>
        <taxon>Eucarida</taxon>
        <taxon>Decapoda</taxon>
        <taxon>Pleocyemata</taxon>
        <taxon>Anomura</taxon>
        <taxon>Galatheoidea</taxon>
        <taxon>Porcellanidae</taxon>
        <taxon>Petrolisthes</taxon>
    </lineage>
</organism>
<dbReference type="Proteomes" id="UP001292094">
    <property type="component" value="Unassembled WGS sequence"/>
</dbReference>
<accession>A0AAE1PEA4</accession>